<accession>A0ABN0JX20</accession>
<evidence type="ECO:0000313" key="2">
    <source>
        <dbReference type="EMBL" id="ENV60167.1"/>
    </source>
</evidence>
<keyword evidence="1" id="KW-1133">Transmembrane helix</keyword>
<comment type="caution">
    <text evidence="2">The sequence shown here is derived from an EMBL/GenBank/DDBJ whole genome shotgun (WGS) entry which is preliminary data.</text>
</comment>
<keyword evidence="3" id="KW-1185">Reference proteome</keyword>
<evidence type="ECO:0000313" key="3">
    <source>
        <dbReference type="Proteomes" id="UP000018433"/>
    </source>
</evidence>
<sequence>MLEAQFYNSYYYKRFSCIAKICSLSSLIASLEINPLYKNKGIPSSTSEFLKGVCPSRYSNIAIGYLSSSAIKNLFSLTITSCFANSCLRTLRNDPSFLLNEFNSLIRSASVSYLIFSFCLSLYVRVLVLTFLTSIFFGAVTRPIKKPKPKIIIMNINSPIISPKLYIGAF</sequence>
<keyword evidence="1" id="KW-0812">Transmembrane</keyword>
<gene>
    <name evidence="2" type="ORF">F950_02729</name>
</gene>
<protein>
    <submittedName>
        <fullName evidence="2">Uncharacterized protein</fullName>
    </submittedName>
</protein>
<reference evidence="2 3" key="1">
    <citation type="submission" date="2013-02" db="EMBL/GenBank/DDBJ databases">
        <title>The Genome Sequence of Acinetobacter soli NIPH 2899.</title>
        <authorList>
            <consortium name="The Broad Institute Genome Sequencing Platform"/>
            <consortium name="The Broad Institute Genome Sequencing Center for Infectious Disease"/>
            <person name="Cerqueira G."/>
            <person name="Feldgarden M."/>
            <person name="Courvalin P."/>
            <person name="Perichon B."/>
            <person name="Grillot-Courvalin C."/>
            <person name="Clermont D."/>
            <person name="Rocha E."/>
            <person name="Yoon E.-J."/>
            <person name="Nemec A."/>
            <person name="Walker B."/>
            <person name="Young S.K."/>
            <person name="Zeng Q."/>
            <person name="Gargeya S."/>
            <person name="Fitzgerald M."/>
            <person name="Haas B."/>
            <person name="Abouelleil A."/>
            <person name="Alvarado L."/>
            <person name="Arachchi H.M."/>
            <person name="Berlin A.M."/>
            <person name="Chapman S.B."/>
            <person name="Dewar J."/>
            <person name="Goldberg J."/>
            <person name="Griggs A."/>
            <person name="Gujja S."/>
            <person name="Hansen M."/>
            <person name="Howarth C."/>
            <person name="Imamovic A."/>
            <person name="Larimer J."/>
            <person name="McCowan C."/>
            <person name="Murphy C."/>
            <person name="Neiman D."/>
            <person name="Pearson M."/>
            <person name="Priest M."/>
            <person name="Roberts A."/>
            <person name="Saif S."/>
            <person name="Shea T."/>
            <person name="Sisk P."/>
            <person name="Sykes S."/>
            <person name="Wortman J."/>
            <person name="Nusbaum C."/>
            <person name="Birren B."/>
        </authorList>
    </citation>
    <scope>NUCLEOTIDE SEQUENCE [LARGE SCALE GENOMIC DNA]</scope>
    <source>
        <strain evidence="2 3">NIPH 2899</strain>
    </source>
</reference>
<keyword evidence="1" id="KW-0472">Membrane</keyword>
<evidence type="ECO:0000256" key="1">
    <source>
        <dbReference type="SAM" id="Phobius"/>
    </source>
</evidence>
<dbReference type="Proteomes" id="UP000018433">
    <property type="component" value="Unassembled WGS sequence"/>
</dbReference>
<name>A0ABN0JX20_9GAMM</name>
<dbReference type="EMBL" id="APPV01000011">
    <property type="protein sequence ID" value="ENV60167.1"/>
    <property type="molecule type" value="Genomic_DNA"/>
</dbReference>
<feature type="transmembrane region" description="Helical" evidence="1">
    <location>
        <begin position="111"/>
        <end position="140"/>
    </location>
</feature>
<proteinExistence type="predicted"/>
<organism evidence="2 3">
    <name type="scientific">Acinetobacter soli NIPH 2899</name>
    <dbReference type="NCBI Taxonomy" id="1217677"/>
    <lineage>
        <taxon>Bacteria</taxon>
        <taxon>Pseudomonadati</taxon>
        <taxon>Pseudomonadota</taxon>
        <taxon>Gammaproteobacteria</taxon>
        <taxon>Moraxellales</taxon>
        <taxon>Moraxellaceae</taxon>
        <taxon>Acinetobacter</taxon>
    </lineage>
</organism>